<reference evidence="1 2" key="1">
    <citation type="submission" date="2023-03" db="EMBL/GenBank/DDBJ databases">
        <title>Bacillus Genome Sequencing.</title>
        <authorList>
            <person name="Dunlap C."/>
        </authorList>
    </citation>
    <scope>NUCLEOTIDE SEQUENCE [LARGE SCALE GENOMIC DNA]</scope>
    <source>
        <strain evidence="1 2">B-14544</strain>
    </source>
</reference>
<dbReference type="EMBL" id="JARMQG010000084">
    <property type="protein sequence ID" value="MED3562290.1"/>
    <property type="molecule type" value="Genomic_DNA"/>
</dbReference>
<organism evidence="1 2">
    <name type="scientific">Bacillus xiapuensis</name>
    <dbReference type="NCBI Taxonomy" id="2014075"/>
    <lineage>
        <taxon>Bacteria</taxon>
        <taxon>Bacillati</taxon>
        <taxon>Bacillota</taxon>
        <taxon>Bacilli</taxon>
        <taxon>Bacillales</taxon>
        <taxon>Bacillaceae</taxon>
        <taxon>Bacillus</taxon>
    </lineage>
</organism>
<dbReference type="Proteomes" id="UP001330749">
    <property type="component" value="Unassembled WGS sequence"/>
</dbReference>
<accession>A0ABU6N7U1</accession>
<comment type="caution">
    <text evidence="1">The sequence shown here is derived from an EMBL/GenBank/DDBJ whole genome shotgun (WGS) entry which is preliminary data.</text>
</comment>
<name>A0ABU6N7U1_9BACI</name>
<keyword evidence="2" id="KW-1185">Reference proteome</keyword>
<gene>
    <name evidence="1" type="ORF">P4447_07465</name>
</gene>
<evidence type="ECO:0000313" key="2">
    <source>
        <dbReference type="Proteomes" id="UP001330749"/>
    </source>
</evidence>
<protein>
    <submittedName>
        <fullName evidence="1">Uncharacterized protein</fullName>
    </submittedName>
</protein>
<evidence type="ECO:0000313" key="1">
    <source>
        <dbReference type="EMBL" id="MED3562290.1"/>
    </source>
</evidence>
<proteinExistence type="predicted"/>
<dbReference type="RefSeq" id="WP_327967194.1">
    <property type="nucleotide sequence ID" value="NZ_JARMQG010000084.1"/>
</dbReference>
<sequence length="122" mass="14067">MQLINEHLPAIKELTKNRELKLIGYTESSLVLYITQIGYIGAYYHSKPRSGRGLGVGHTMELLILRDYIKFARSGADIMSSEAQKHIIKRYSFNEYNKDSFDLNKAVEKAVMKELNKRDITK</sequence>